<evidence type="ECO:0000313" key="1">
    <source>
        <dbReference type="EMBL" id="VAW88563.1"/>
    </source>
</evidence>
<proteinExistence type="predicted"/>
<reference evidence="1" key="1">
    <citation type="submission" date="2018-06" db="EMBL/GenBank/DDBJ databases">
        <authorList>
            <person name="Zhirakovskaya E."/>
        </authorList>
    </citation>
    <scope>NUCLEOTIDE SEQUENCE</scope>
</reference>
<accession>A0A3B0ZJX9</accession>
<dbReference type="EMBL" id="UOFQ01000102">
    <property type="protein sequence ID" value="VAW88563.1"/>
    <property type="molecule type" value="Genomic_DNA"/>
</dbReference>
<gene>
    <name evidence="1" type="ORF">MNBD_GAMMA17-322</name>
</gene>
<dbReference type="AlphaFoldDB" id="A0A3B0ZJX9"/>
<protein>
    <submittedName>
        <fullName evidence="1">Uncharacterized protein</fullName>
    </submittedName>
</protein>
<organism evidence="1">
    <name type="scientific">hydrothermal vent metagenome</name>
    <dbReference type="NCBI Taxonomy" id="652676"/>
    <lineage>
        <taxon>unclassified sequences</taxon>
        <taxon>metagenomes</taxon>
        <taxon>ecological metagenomes</taxon>
    </lineage>
</organism>
<name>A0A3B0ZJX9_9ZZZZ</name>
<sequence>MKKNPLNQRLALLLLVVLLVYETLFFTLKNGRIERPLNPANSMVYLIL</sequence>